<dbReference type="Gene3D" id="3.30.300.30">
    <property type="match status" value="1"/>
</dbReference>
<dbReference type="GO" id="GO:0006631">
    <property type="term" value="P:fatty acid metabolic process"/>
    <property type="evidence" value="ECO:0007669"/>
    <property type="project" value="TreeGrafter"/>
</dbReference>
<dbReference type="InterPro" id="IPR045851">
    <property type="entry name" value="AMP-bd_C_sf"/>
</dbReference>
<dbReference type="InterPro" id="IPR000873">
    <property type="entry name" value="AMP-dep_synth/lig_dom"/>
</dbReference>
<dbReference type="PANTHER" id="PTHR43201">
    <property type="entry name" value="ACYL-COA SYNTHETASE"/>
    <property type="match status" value="1"/>
</dbReference>
<proteinExistence type="inferred from homology"/>
<comment type="similarity">
    <text evidence="1">Belongs to the ATP-dependent AMP-binding enzyme family.</text>
</comment>
<dbReference type="InterPro" id="IPR025110">
    <property type="entry name" value="AMP-bd_C"/>
</dbReference>
<dbReference type="STRING" id="1806994.A0A507BZ81"/>
<evidence type="ECO:0000259" key="3">
    <source>
        <dbReference type="Pfam" id="PF00501"/>
    </source>
</evidence>
<feature type="domain" description="AMP-dependent synthetase/ligase" evidence="3">
    <location>
        <begin position="54"/>
        <end position="447"/>
    </location>
</feature>
<dbReference type="Gene3D" id="3.40.50.980">
    <property type="match status" value="2"/>
</dbReference>
<accession>A0A507BZ81</accession>
<evidence type="ECO:0000259" key="4">
    <source>
        <dbReference type="Pfam" id="PF13193"/>
    </source>
</evidence>
<keyword evidence="6" id="KW-1185">Reference proteome</keyword>
<dbReference type="GO" id="GO:0031956">
    <property type="term" value="F:medium-chain fatty acid-CoA ligase activity"/>
    <property type="evidence" value="ECO:0007669"/>
    <property type="project" value="TreeGrafter"/>
</dbReference>
<keyword evidence="2" id="KW-0436">Ligase</keyword>
<dbReference type="PROSITE" id="PS00455">
    <property type="entry name" value="AMP_BINDING"/>
    <property type="match status" value="1"/>
</dbReference>
<dbReference type="EMBL" id="QEAO01000027">
    <property type="protein sequence ID" value="TPX32732.1"/>
    <property type="molecule type" value="Genomic_DNA"/>
</dbReference>
<organism evidence="5 6">
    <name type="scientific">Synchytrium microbalum</name>
    <dbReference type="NCBI Taxonomy" id="1806994"/>
    <lineage>
        <taxon>Eukaryota</taxon>
        <taxon>Fungi</taxon>
        <taxon>Fungi incertae sedis</taxon>
        <taxon>Chytridiomycota</taxon>
        <taxon>Chytridiomycota incertae sedis</taxon>
        <taxon>Chytridiomycetes</taxon>
        <taxon>Synchytriales</taxon>
        <taxon>Synchytriaceae</taxon>
        <taxon>Synchytrium</taxon>
    </lineage>
</organism>
<reference evidence="5 6" key="1">
    <citation type="journal article" date="2019" name="Sci. Rep.">
        <title>Comparative genomics of chytrid fungi reveal insights into the obligate biotrophic and pathogenic lifestyle of Synchytrium endobioticum.</title>
        <authorList>
            <person name="van de Vossenberg B.T.L.H."/>
            <person name="Warris S."/>
            <person name="Nguyen H.D.T."/>
            <person name="van Gent-Pelzer M.P.E."/>
            <person name="Joly D.L."/>
            <person name="van de Geest H.C."/>
            <person name="Bonants P.J.M."/>
            <person name="Smith D.S."/>
            <person name="Levesque C.A."/>
            <person name="van der Lee T.A.J."/>
        </authorList>
    </citation>
    <scope>NUCLEOTIDE SEQUENCE [LARGE SCALE GENOMIC DNA]</scope>
    <source>
        <strain evidence="5 6">JEL517</strain>
    </source>
</reference>
<dbReference type="RefSeq" id="XP_031023889.1">
    <property type="nucleotide sequence ID" value="XM_031170158.1"/>
</dbReference>
<evidence type="ECO:0008006" key="7">
    <source>
        <dbReference type="Google" id="ProtNLM"/>
    </source>
</evidence>
<comment type="caution">
    <text evidence="5">The sequence shown here is derived from an EMBL/GenBank/DDBJ whole genome shotgun (WGS) entry which is preliminary data.</text>
</comment>
<dbReference type="Gene3D" id="2.30.38.10">
    <property type="entry name" value="Luciferase, Domain 3"/>
    <property type="match status" value="1"/>
</dbReference>
<dbReference type="SUPFAM" id="SSF56801">
    <property type="entry name" value="Acetyl-CoA synthetase-like"/>
    <property type="match status" value="1"/>
</dbReference>
<dbReference type="GeneID" id="42005455"/>
<evidence type="ECO:0000256" key="2">
    <source>
        <dbReference type="ARBA" id="ARBA00022598"/>
    </source>
</evidence>
<dbReference type="Pfam" id="PF13193">
    <property type="entry name" value="AMP-binding_C"/>
    <property type="match status" value="1"/>
</dbReference>
<feature type="domain" description="AMP-binding enzyme C-terminal" evidence="4">
    <location>
        <begin position="497"/>
        <end position="564"/>
    </location>
</feature>
<dbReference type="OrthoDB" id="10253115at2759"/>
<protein>
    <recommendedName>
        <fullName evidence="7">AMP-dependent synthetase/ligase domain-containing protein</fullName>
    </recommendedName>
</protein>
<dbReference type="Proteomes" id="UP000319731">
    <property type="component" value="Unassembled WGS sequence"/>
</dbReference>
<dbReference type="Pfam" id="PF00501">
    <property type="entry name" value="AMP-binding"/>
    <property type="match status" value="1"/>
</dbReference>
<sequence length="598" mass="66300">MPTPLTIDEANRAVFENPESPFYMVDGLHPHFKTPVKKFKNAPQNGTELWKNMATSFPNNEFVLYYDHVNKEEIRMTFSDVDAMVKKLAAALVQHYGIKRGERVGLAMRNHPLWYAFHWASVVAGGCSVPVNSWLTGEEMAWCVQDSGCKVILVDQDRYERLLPNLKELQAQGLEAVIFAGKGKAPAGTVSINDLLDAYGSTREYPQITPPLHENDNMIIMYSSGTTGRPKGVITHHGMWCFTTMAGLAGGMLALLRQGLDMPDPATVPLPSILAPVPLFHLTAYAFTLGVQLRGGKGVLMYKWDPSAALELMEKEKLTAFVGVPSMVWQLMEEPTFSKRDLSAMTGLSFGGGPSSPEMLQQTKQKFPVSTFKGNSYGVLIDVFLATECHGIATNVLEGYEKKPESVGVPPYYVEVKITNAEGTKIMPRGTPGEIWTKSCSVSKGYWRNEKATNEAFQNGFYKTGDVGRVDEDGYLFLMSRSKDMIIRGGENIYCVEIENALAQHEAVIEATVFGVEHRIMGEEVYAAAQIRPEFVGKVTSESLREFLKAKIAGYKVPVYIDLRTEILTQGHTNKVLKRAVKEEVMAKLKATGEQARL</sequence>
<dbReference type="PANTHER" id="PTHR43201:SF5">
    <property type="entry name" value="MEDIUM-CHAIN ACYL-COA LIGASE ACSF2, MITOCHONDRIAL"/>
    <property type="match status" value="1"/>
</dbReference>
<evidence type="ECO:0000313" key="6">
    <source>
        <dbReference type="Proteomes" id="UP000319731"/>
    </source>
</evidence>
<dbReference type="InterPro" id="IPR020845">
    <property type="entry name" value="AMP-binding_CS"/>
</dbReference>
<dbReference type="AlphaFoldDB" id="A0A507BZ81"/>
<evidence type="ECO:0000256" key="1">
    <source>
        <dbReference type="ARBA" id="ARBA00006432"/>
    </source>
</evidence>
<name>A0A507BZ81_9FUNG</name>
<gene>
    <name evidence="5" type="ORF">SmJEL517_g04230</name>
</gene>
<evidence type="ECO:0000313" key="5">
    <source>
        <dbReference type="EMBL" id="TPX32732.1"/>
    </source>
</evidence>